<reference evidence="4" key="1">
    <citation type="submission" date="2014-07" db="EMBL/GenBank/DDBJ databases">
        <authorList>
            <person name="Urmite Genomes Urmite Genomes"/>
        </authorList>
    </citation>
    <scope>NUCLEOTIDE SEQUENCE</scope>
    <source>
        <strain evidence="4">13S34_air</strain>
    </source>
</reference>
<keyword evidence="3" id="KW-0812">Transmembrane</keyword>
<feature type="transmembrane region" description="Helical" evidence="3">
    <location>
        <begin position="6"/>
        <end position="27"/>
    </location>
</feature>
<keyword evidence="3" id="KW-0472">Membrane</keyword>
<protein>
    <recommendedName>
        <fullName evidence="5">DUF881 domain-containing protein</fullName>
    </recommendedName>
</protein>
<organism evidence="4">
    <name type="scientific">Metalysinibacillus saudimassiliensis</name>
    <dbReference type="NCBI Taxonomy" id="1461583"/>
    <lineage>
        <taxon>Bacteria</taxon>
        <taxon>Bacillati</taxon>
        <taxon>Bacillota</taxon>
        <taxon>Bacilli</taxon>
        <taxon>Bacillales</taxon>
        <taxon>Caryophanaceae</taxon>
        <taxon>Metalysinibacillus</taxon>
    </lineage>
</organism>
<proteinExistence type="inferred from homology"/>
<name>A0A078M8K3_9BACL</name>
<keyword evidence="3" id="KW-1133">Transmembrane helix</keyword>
<evidence type="ECO:0000256" key="1">
    <source>
        <dbReference type="ARBA" id="ARBA00009108"/>
    </source>
</evidence>
<keyword evidence="2" id="KW-0175">Coiled coil</keyword>
<dbReference type="Pfam" id="PF05949">
    <property type="entry name" value="DUF881"/>
    <property type="match status" value="1"/>
</dbReference>
<dbReference type="PANTHER" id="PTHR37313">
    <property type="entry name" value="UPF0749 PROTEIN RV1825"/>
    <property type="match status" value="1"/>
</dbReference>
<dbReference type="PATRIC" id="fig|1461583.4.peg.1269"/>
<sequence length="239" mass="26905">MNTSYYSRITIVLFIIGVMMAVLYNTVQQPVERDTRDIWEVREELAQEKRRHSDLLKEIRTLNEVMKRYENVAQSSPEVALRETVERLESDVGLTTYTGPGVQLILKPSPEAIALGTTLQPVPPGLLMQLVNSLYEFKAVTLAIDNQRMIHTSAIRDINGKTTVNGKPLAMPPLAIQVGTMTLEEAKKLKSQLEASSLIDSFYLDDVILEISEPQEDVVIAKYANDVHVDYLQQMDKGD</sequence>
<gene>
    <name evidence="4" type="ORF">BN1050_01310</name>
</gene>
<dbReference type="AlphaFoldDB" id="A0A078M8K3"/>
<comment type="similarity">
    <text evidence="1">Belongs to the UPF0749 family.</text>
</comment>
<dbReference type="HOGENOM" id="CLU_040273_3_0_9"/>
<evidence type="ECO:0000256" key="2">
    <source>
        <dbReference type="SAM" id="Coils"/>
    </source>
</evidence>
<feature type="coiled-coil region" evidence="2">
    <location>
        <begin position="38"/>
        <end position="72"/>
    </location>
</feature>
<evidence type="ECO:0008006" key="5">
    <source>
        <dbReference type="Google" id="ProtNLM"/>
    </source>
</evidence>
<dbReference type="Gene3D" id="3.30.70.1880">
    <property type="entry name" value="Protein of unknown function DUF881"/>
    <property type="match status" value="1"/>
</dbReference>
<evidence type="ECO:0000313" key="4">
    <source>
        <dbReference type="EMBL" id="CEA02600.1"/>
    </source>
</evidence>
<dbReference type="InterPro" id="IPR010273">
    <property type="entry name" value="DUF881"/>
</dbReference>
<evidence type="ECO:0000256" key="3">
    <source>
        <dbReference type="SAM" id="Phobius"/>
    </source>
</evidence>
<dbReference type="PANTHER" id="PTHR37313:SF2">
    <property type="entry name" value="UPF0749 PROTEIN YLXX"/>
    <property type="match status" value="1"/>
</dbReference>
<dbReference type="EMBL" id="LN483074">
    <property type="protein sequence ID" value="CEA02600.1"/>
    <property type="molecule type" value="Genomic_DNA"/>
</dbReference>
<accession>A0A078M8K3</accession>